<comment type="cofactor">
    <cofactor evidence="2">
        <name>[4Fe-4S] cluster</name>
        <dbReference type="ChEBI" id="CHEBI:49883"/>
    </cofactor>
</comment>
<evidence type="ECO:0000256" key="3">
    <source>
        <dbReference type="ARBA" id="ARBA00008747"/>
    </source>
</evidence>
<name>A0ABU7G5L8_9ALTE</name>
<comment type="similarity">
    <text evidence="3">Belongs to the prokaryotic molybdopterin-containing oxidoreductase family. NasA/NapA/NarB subfamily.</text>
</comment>
<comment type="caution">
    <text evidence="12">The sequence shown here is derived from an EMBL/GenBank/DDBJ whole genome shotgun (WGS) entry which is preliminary data.</text>
</comment>
<dbReference type="CDD" id="cd02754">
    <property type="entry name" value="MopB_Nitrate-R-NapA-like"/>
    <property type="match status" value="1"/>
</dbReference>
<evidence type="ECO:0000256" key="8">
    <source>
        <dbReference type="ARBA" id="ARBA00023004"/>
    </source>
</evidence>
<dbReference type="InterPro" id="IPR006963">
    <property type="entry name" value="Mopterin_OxRdtase_4Fe-4S_dom"/>
</dbReference>
<keyword evidence="5" id="KW-0500">Molybdenum</keyword>
<evidence type="ECO:0000259" key="11">
    <source>
        <dbReference type="PROSITE" id="PS51669"/>
    </source>
</evidence>
<proteinExistence type="inferred from homology"/>
<dbReference type="InterPro" id="IPR041957">
    <property type="entry name" value="CT_Nitrate-R-NapA-like"/>
</dbReference>
<keyword evidence="8" id="KW-0408">Iron</keyword>
<dbReference type="Pfam" id="PF00384">
    <property type="entry name" value="Molybdopterin"/>
    <property type="match status" value="1"/>
</dbReference>
<evidence type="ECO:0000256" key="10">
    <source>
        <dbReference type="ARBA" id="ARBA00023063"/>
    </source>
</evidence>
<keyword evidence="13" id="KW-1185">Reference proteome</keyword>
<dbReference type="InterPro" id="IPR009010">
    <property type="entry name" value="Asp_de-COase-like_dom_sf"/>
</dbReference>
<dbReference type="SUPFAM" id="SSF53706">
    <property type="entry name" value="Formate dehydrogenase/DMSO reductase, domains 1-3"/>
    <property type="match status" value="1"/>
</dbReference>
<dbReference type="SMART" id="SM00926">
    <property type="entry name" value="Molybdop_Fe4S4"/>
    <property type="match status" value="1"/>
</dbReference>
<evidence type="ECO:0000256" key="7">
    <source>
        <dbReference type="ARBA" id="ARBA00023002"/>
    </source>
</evidence>
<gene>
    <name evidence="12" type="ORF">SNR37_003736</name>
</gene>
<evidence type="ECO:0000256" key="1">
    <source>
        <dbReference type="ARBA" id="ARBA00001942"/>
    </source>
</evidence>
<dbReference type="PROSITE" id="PS00551">
    <property type="entry name" value="MOLYBDOPTERIN_PROK_1"/>
    <property type="match status" value="1"/>
</dbReference>
<dbReference type="PANTHER" id="PTHR43105">
    <property type="entry name" value="RESPIRATORY NITRATE REDUCTASE"/>
    <property type="match status" value="1"/>
</dbReference>
<dbReference type="InterPro" id="IPR027467">
    <property type="entry name" value="MopterinOxRdtase_cofactor_BS"/>
</dbReference>
<reference evidence="13" key="1">
    <citation type="submission" date="2023-07" db="EMBL/GenBank/DDBJ databases">
        <title>Draft genome sequence of Agarivorans aestuarii strain ZMCS4, a CAZymes producing bacteria isolated from the marine brown algae Clodostephus spongiosus.</title>
        <authorList>
            <person name="Lorente B."/>
            <person name="Cabral C."/>
            <person name="Frias J."/>
            <person name="Faria J."/>
            <person name="Toubarro D."/>
        </authorList>
    </citation>
    <scope>NUCLEOTIDE SEQUENCE [LARGE SCALE GENOMIC DNA]</scope>
    <source>
        <strain evidence="13">ZMCS4</strain>
    </source>
</reference>
<evidence type="ECO:0000256" key="9">
    <source>
        <dbReference type="ARBA" id="ARBA00023014"/>
    </source>
</evidence>
<sequence length="889" mass="95717">MSQQQWIRTTCPYCGTGCGVEAKVASDGAVEVRGDASHPANRGLLCSKGSALGETVIKQGRLEHAYIKGHQESLDKALSYVASRFSQTIAEHGPESVAFYVSGQLLTEDYYVANKLIKGFIGCSNIDSNSRLCMSSAVAGHKRAFGEDIVPGSYEDLEHAQLVTLVGSNLAWCHPIVYQRLKRAKQANPNLKVVVIDPRRTDSCDIADLHLPLNGGTDVALFNGLLAYLSEHGKLDSDYIAKFTEGFEAAVTSAVEDAGDLAALAKTCGLEPEALLRFFQLFANNERCVTVFSQGVNQSSQGVDKVNAIINNHLATGKLGKLGASAFSITGQPNAMGGREVGALSNLLAGHLDYNPEHLGALAGFWNTTNLSQKPGHKAVDLFDKVAKGEIKAIWIMGTNPAVSLPESSKIREALLSCPMVVVSDCIAETDTTRYADVLLPAAGWGERDGTVTNSERMLSRQRAFVEAQGDTKPDWYLLSQVAQKMGFAEAFSYTSSADIFSEHAALSGLLAESGERLFNISELSGKDQQAFDAIEPQRWPVTKQGVDNRSLFSDGRFSTASGKAQLIAVTNQATQQTINDAFPLVLNTGRMRDQWHTMTRTGLAAQLSSHSSEPLLEVNPQDAANQGLCDNSIVSLSSKVGQLKVRIQVSEGQKAGHVFMPIHWAEQYSSDGLVSQVVDSSVDPLSGQPESKYTPVKLAVWEYASEAVLLTAKPLSKAQCQALPADYWVKQGLADGFLYRLADSSSPAELAAKLKGFLLSQTKLQSLDFADPIKQNFRSALVIEGELFSSFSVAAKGELNASSWLESLLQQPMSDNIRRGVLAGTSPAPDLGKIVCSCHQVREQTISDVISEHACESAEQVGTHCKAGTNCGSCVPEIKRMIKTVTIE</sequence>
<dbReference type="InterPro" id="IPR007419">
    <property type="entry name" value="BFD-like_2Fe2S-bd_dom"/>
</dbReference>
<dbReference type="Gene3D" id="2.20.25.90">
    <property type="entry name" value="ADC-like domains"/>
    <property type="match status" value="1"/>
</dbReference>
<evidence type="ECO:0000256" key="2">
    <source>
        <dbReference type="ARBA" id="ARBA00001966"/>
    </source>
</evidence>
<dbReference type="InterPro" id="IPR006656">
    <property type="entry name" value="Mopterin_OxRdtase"/>
</dbReference>
<dbReference type="Gene3D" id="3.40.228.10">
    <property type="entry name" value="Dimethylsulfoxide Reductase, domain 2"/>
    <property type="match status" value="1"/>
</dbReference>
<keyword evidence="9" id="KW-0411">Iron-sulfur</keyword>
<dbReference type="Pfam" id="PF04879">
    <property type="entry name" value="Molybdop_Fe4S4"/>
    <property type="match status" value="1"/>
</dbReference>
<evidence type="ECO:0000313" key="13">
    <source>
        <dbReference type="Proteomes" id="UP001310248"/>
    </source>
</evidence>
<keyword evidence="4" id="KW-0004">4Fe-4S</keyword>
<dbReference type="InterPro" id="IPR041854">
    <property type="entry name" value="BFD-like_2Fe2S-bd_dom_sf"/>
</dbReference>
<keyword evidence="7" id="KW-0560">Oxidoreductase</keyword>
<dbReference type="RefSeq" id="WP_329775448.1">
    <property type="nucleotide sequence ID" value="NZ_JAYDYW010000007.1"/>
</dbReference>
<evidence type="ECO:0000313" key="12">
    <source>
        <dbReference type="EMBL" id="MEE1674299.1"/>
    </source>
</evidence>
<dbReference type="SUPFAM" id="SSF50692">
    <property type="entry name" value="ADC-like"/>
    <property type="match status" value="1"/>
</dbReference>
<accession>A0ABU7G5L8</accession>
<dbReference type="Gene3D" id="3.40.50.740">
    <property type="match status" value="1"/>
</dbReference>
<dbReference type="Pfam" id="PF01568">
    <property type="entry name" value="Molydop_binding"/>
    <property type="match status" value="1"/>
</dbReference>
<evidence type="ECO:0000256" key="4">
    <source>
        <dbReference type="ARBA" id="ARBA00022485"/>
    </source>
</evidence>
<dbReference type="Pfam" id="PF04324">
    <property type="entry name" value="Fer2_BFD"/>
    <property type="match status" value="1"/>
</dbReference>
<dbReference type="PROSITE" id="PS51669">
    <property type="entry name" value="4FE4S_MOW_BIS_MGD"/>
    <property type="match status" value="1"/>
</dbReference>
<keyword evidence="6" id="KW-0479">Metal-binding</keyword>
<keyword evidence="10" id="KW-0534">Nitrate assimilation</keyword>
<evidence type="ECO:0000256" key="6">
    <source>
        <dbReference type="ARBA" id="ARBA00022723"/>
    </source>
</evidence>
<dbReference type="PANTHER" id="PTHR43105:SF9">
    <property type="entry name" value="NADPH-FE(3+) OXIDOREDUCTASE SUBUNIT ALPHA"/>
    <property type="match status" value="1"/>
</dbReference>
<dbReference type="Gene3D" id="1.10.10.1100">
    <property type="entry name" value="BFD-like [2Fe-2S]-binding domain"/>
    <property type="match status" value="1"/>
</dbReference>
<evidence type="ECO:0000256" key="5">
    <source>
        <dbReference type="ARBA" id="ARBA00022505"/>
    </source>
</evidence>
<dbReference type="InterPro" id="IPR050123">
    <property type="entry name" value="Prok_molybdopt-oxidoreductase"/>
</dbReference>
<dbReference type="InterPro" id="IPR006657">
    <property type="entry name" value="MoPterin_dinucl-bd_dom"/>
</dbReference>
<organism evidence="12 13">
    <name type="scientific">Agarivorans aestuarii</name>
    <dbReference type="NCBI Taxonomy" id="1563703"/>
    <lineage>
        <taxon>Bacteria</taxon>
        <taxon>Pseudomonadati</taxon>
        <taxon>Pseudomonadota</taxon>
        <taxon>Gammaproteobacteria</taxon>
        <taxon>Alteromonadales</taxon>
        <taxon>Alteromonadaceae</taxon>
        <taxon>Agarivorans</taxon>
    </lineage>
</organism>
<dbReference type="Proteomes" id="UP001310248">
    <property type="component" value="Unassembled WGS sequence"/>
</dbReference>
<dbReference type="Gene3D" id="2.40.40.20">
    <property type="match status" value="1"/>
</dbReference>
<dbReference type="EMBL" id="JAYDYW010000007">
    <property type="protein sequence ID" value="MEE1674299.1"/>
    <property type="molecule type" value="Genomic_DNA"/>
</dbReference>
<protein>
    <submittedName>
        <fullName evidence="12">Molybdopterin-dependent oxidoreductase</fullName>
    </submittedName>
</protein>
<feature type="domain" description="4Fe-4S Mo/W bis-MGD-type" evidence="11">
    <location>
        <begin position="4"/>
        <end position="60"/>
    </location>
</feature>
<comment type="cofactor">
    <cofactor evidence="1">
        <name>Mo-bis(molybdopterin guanine dinucleotide)</name>
        <dbReference type="ChEBI" id="CHEBI:60539"/>
    </cofactor>
</comment>
<dbReference type="CDD" id="cd02791">
    <property type="entry name" value="MopB_CT_Nitrate-R-NapA-like"/>
    <property type="match status" value="1"/>
</dbReference>